<name>A0A1Y0CPK2_9BACI</name>
<feature type="compositionally biased region" description="Polar residues" evidence="1">
    <location>
        <begin position="23"/>
        <end position="35"/>
    </location>
</feature>
<keyword evidence="6" id="KW-1185">Reference proteome</keyword>
<dbReference type="EMBL" id="CP020880">
    <property type="protein sequence ID" value="ART76916.1"/>
    <property type="molecule type" value="Genomic_DNA"/>
</dbReference>
<dbReference type="KEGG" id="bhk:B4U37_13060"/>
<feature type="domain" description="Transcobalamin-like C-terminal" evidence="3">
    <location>
        <begin position="70"/>
        <end position="138"/>
    </location>
</feature>
<dbReference type="Pfam" id="PF14478">
    <property type="entry name" value="DUF4430"/>
    <property type="match status" value="1"/>
</dbReference>
<proteinExistence type="predicted"/>
<dbReference type="PROSITE" id="PS51257">
    <property type="entry name" value="PROKAR_LIPOPROTEIN"/>
    <property type="match status" value="1"/>
</dbReference>
<feature type="region of interest" description="Disordered" evidence="1">
    <location>
        <begin position="22"/>
        <end position="47"/>
    </location>
</feature>
<dbReference type="RefSeq" id="WP_088018590.1">
    <property type="nucleotide sequence ID" value="NZ_CP020880.1"/>
</dbReference>
<evidence type="ECO:0000313" key="4">
    <source>
        <dbReference type="EMBL" id="ART76916.1"/>
    </source>
</evidence>
<evidence type="ECO:0000313" key="7">
    <source>
        <dbReference type="Proteomes" id="UP000323393"/>
    </source>
</evidence>
<gene>
    <name evidence="4" type="ORF">B4U37_13060</name>
    <name evidence="5" type="ORF">FZC74_17255</name>
</gene>
<feature type="chain" id="PRO_5043321478" evidence="2">
    <location>
        <begin position="23"/>
        <end position="140"/>
    </location>
</feature>
<feature type="signal peptide" evidence="2">
    <location>
        <begin position="1"/>
        <end position="22"/>
    </location>
</feature>
<keyword evidence="2" id="KW-0732">Signal</keyword>
<evidence type="ECO:0000313" key="6">
    <source>
        <dbReference type="Proteomes" id="UP000195573"/>
    </source>
</evidence>
<dbReference type="InterPro" id="IPR027954">
    <property type="entry name" value="Transcobalamin-like_C"/>
</dbReference>
<accession>A0A1Y0CPK2</accession>
<dbReference type="GeneID" id="96739347"/>
<reference evidence="4 6" key="1">
    <citation type="submission" date="2017-04" db="EMBL/GenBank/DDBJ databases">
        <title>Complete Genome Sequence of the Bacillus horikoshii 20a strain from Cuatro Cienegas, Coahuila, Mexico.</title>
        <authorList>
            <person name="Zarza E."/>
            <person name="Alcaraz L.D."/>
            <person name="Aguilar-Salinas B."/>
            <person name="Islas A."/>
            <person name="Olmedo-Alvarez G."/>
        </authorList>
    </citation>
    <scope>NUCLEOTIDE SEQUENCE [LARGE SCALE GENOMIC DNA]</scope>
    <source>
        <strain evidence="4 6">20a</strain>
    </source>
</reference>
<evidence type="ECO:0000256" key="2">
    <source>
        <dbReference type="SAM" id="SignalP"/>
    </source>
</evidence>
<reference evidence="5 7" key="2">
    <citation type="submission" date="2019-08" db="EMBL/GenBank/DDBJ databases">
        <title>Bacillus genomes from the desert of Cuatro Cienegas, Coahuila.</title>
        <authorList>
            <person name="Olmedo-Alvarez G."/>
        </authorList>
    </citation>
    <scope>NUCLEOTIDE SEQUENCE [LARGE SCALE GENOMIC DNA]</scope>
    <source>
        <strain evidence="5 7">CH88_3T</strain>
    </source>
</reference>
<dbReference type="Proteomes" id="UP000323393">
    <property type="component" value="Unassembled WGS sequence"/>
</dbReference>
<sequence>MNKLLLTLLLSLTLAITGCANAGNETNQSTSNETPVETEEQQESQLSTTIKLTKEGEEVISEETVEFEEGESLMEVMDRNFELATGFGGDFIVGIDGLGSEEESDYYWNISVNGESLMVGASDYTLEENDEVHFDYQKVE</sequence>
<dbReference type="EMBL" id="VTEU01000009">
    <property type="protein sequence ID" value="TYS55813.1"/>
    <property type="molecule type" value="Genomic_DNA"/>
</dbReference>
<dbReference type="Gene3D" id="2.170.130.30">
    <property type="match status" value="1"/>
</dbReference>
<dbReference type="AlphaFoldDB" id="A0A1Y0CPK2"/>
<protein>
    <submittedName>
        <fullName evidence="5">DUF4430 domain-containing protein</fullName>
    </submittedName>
</protein>
<evidence type="ECO:0000256" key="1">
    <source>
        <dbReference type="SAM" id="MobiDB-lite"/>
    </source>
</evidence>
<dbReference type="Proteomes" id="UP000195573">
    <property type="component" value="Chromosome"/>
</dbReference>
<evidence type="ECO:0000259" key="3">
    <source>
        <dbReference type="Pfam" id="PF14478"/>
    </source>
</evidence>
<evidence type="ECO:0000313" key="5">
    <source>
        <dbReference type="EMBL" id="TYS55813.1"/>
    </source>
</evidence>
<organism evidence="5 7">
    <name type="scientific">Sutcliffiella horikoshii</name>
    <dbReference type="NCBI Taxonomy" id="79883"/>
    <lineage>
        <taxon>Bacteria</taxon>
        <taxon>Bacillati</taxon>
        <taxon>Bacillota</taxon>
        <taxon>Bacilli</taxon>
        <taxon>Bacillales</taxon>
        <taxon>Bacillaceae</taxon>
        <taxon>Sutcliffiella</taxon>
    </lineage>
</organism>